<keyword evidence="1" id="KW-0812">Transmembrane</keyword>
<gene>
    <name evidence="2" type="ORF">SBAD_LOCUS1364</name>
</gene>
<accession>A0A183ICM0</accession>
<evidence type="ECO:0000256" key="1">
    <source>
        <dbReference type="SAM" id="Phobius"/>
    </source>
</evidence>
<dbReference type="WBParaSite" id="SBAD_0000142301-mRNA-1">
    <property type="protein sequence ID" value="SBAD_0000142301-mRNA-1"/>
    <property type="gene ID" value="SBAD_0000142301"/>
</dbReference>
<keyword evidence="1" id="KW-0472">Membrane</keyword>
<evidence type="ECO:0000313" key="3">
    <source>
        <dbReference type="Proteomes" id="UP000270296"/>
    </source>
</evidence>
<feature type="transmembrane region" description="Helical" evidence="1">
    <location>
        <begin position="31"/>
        <end position="50"/>
    </location>
</feature>
<organism evidence="4">
    <name type="scientific">Soboliphyme baturini</name>
    <dbReference type="NCBI Taxonomy" id="241478"/>
    <lineage>
        <taxon>Eukaryota</taxon>
        <taxon>Metazoa</taxon>
        <taxon>Ecdysozoa</taxon>
        <taxon>Nematoda</taxon>
        <taxon>Enoplea</taxon>
        <taxon>Dorylaimia</taxon>
        <taxon>Dioctophymatida</taxon>
        <taxon>Dioctophymatoidea</taxon>
        <taxon>Soboliphymatidae</taxon>
        <taxon>Soboliphyme</taxon>
    </lineage>
</organism>
<keyword evidence="1" id="KW-1133">Transmembrane helix</keyword>
<reference evidence="4" key="1">
    <citation type="submission" date="2016-06" db="UniProtKB">
        <authorList>
            <consortium name="WormBaseParasite"/>
        </authorList>
    </citation>
    <scope>IDENTIFICATION</scope>
</reference>
<sequence length="52" mass="6189">MRDFVEEQMAFYAHCHQHMADLQRSISGYDTFVFICSCIVVYCVQCWCAVRF</sequence>
<evidence type="ECO:0000313" key="4">
    <source>
        <dbReference type="WBParaSite" id="SBAD_0000142301-mRNA-1"/>
    </source>
</evidence>
<dbReference type="EMBL" id="UZAM01006803">
    <property type="protein sequence ID" value="VDO94126.1"/>
    <property type="molecule type" value="Genomic_DNA"/>
</dbReference>
<evidence type="ECO:0000313" key="2">
    <source>
        <dbReference type="EMBL" id="VDO94126.1"/>
    </source>
</evidence>
<proteinExistence type="predicted"/>
<dbReference type="AlphaFoldDB" id="A0A183ICM0"/>
<protein>
    <submittedName>
        <fullName evidence="4">BAR_3_WASP_bdg domain-containing protein</fullName>
    </submittedName>
</protein>
<keyword evidence="3" id="KW-1185">Reference proteome</keyword>
<dbReference type="Proteomes" id="UP000270296">
    <property type="component" value="Unassembled WGS sequence"/>
</dbReference>
<name>A0A183ICM0_9BILA</name>
<reference evidence="2 3" key="2">
    <citation type="submission" date="2018-11" db="EMBL/GenBank/DDBJ databases">
        <authorList>
            <consortium name="Pathogen Informatics"/>
        </authorList>
    </citation>
    <scope>NUCLEOTIDE SEQUENCE [LARGE SCALE GENOMIC DNA]</scope>
</reference>